<feature type="transmembrane region" description="Helical" evidence="6">
    <location>
        <begin position="280"/>
        <end position="299"/>
    </location>
</feature>
<keyword evidence="2 6" id="KW-0812">Transmembrane</keyword>
<comment type="caution">
    <text evidence="7">The sequence shown here is derived from an EMBL/GenBank/DDBJ whole genome shotgun (WGS) entry which is preliminary data.</text>
</comment>
<organism evidence="7 8">
    <name type="scientific">Lysobacter firmicutimachus</name>
    <dbReference type="NCBI Taxonomy" id="1792846"/>
    <lineage>
        <taxon>Bacteria</taxon>
        <taxon>Pseudomonadati</taxon>
        <taxon>Pseudomonadota</taxon>
        <taxon>Gammaproteobacteria</taxon>
        <taxon>Lysobacterales</taxon>
        <taxon>Lysobacteraceae</taxon>
        <taxon>Lysobacter</taxon>
    </lineage>
</organism>
<feature type="transmembrane region" description="Helical" evidence="6">
    <location>
        <begin position="222"/>
        <end position="244"/>
    </location>
</feature>
<dbReference type="Pfam" id="PF04610">
    <property type="entry name" value="TrbL"/>
    <property type="match status" value="1"/>
</dbReference>
<keyword evidence="4 6" id="KW-0472">Membrane</keyword>
<sequence length="382" mass="41345">MDLLNAPADLMRWLSPTTQSGLADYALFRLISGWIGSRVDDFGLALMGRMMGFVGGIGLGLVTLWILFQGYRVLTGQLRDPLMGLVVDGLKIVLVFAIATTMAFGNIRLNSFLTNDMDKAIHQLVTGKDNETTSHSIDKSLAIVQVAMTAIDGVQLIQPDPELLEEKRNAKFMATMGSAAPAIAAGTMLLLWKFVIALWVGLGPLFIFALAFPATKGMFIKWLQYGLGTLFSMAVLSFVANLLLDLTVRIATFMWLTKLVNIPGLSTEGITNQAMQQGSVGMIMTMLIVSVPPIAAHFFQGQVGSFLANSSFGRSGQGGSNGQSSAGYDRPAPRGLDAPQSQVEKVQTPNSTYTHMNNSANQSTPKHENRIKSPEEVRKDQP</sequence>
<feature type="transmembrane region" description="Helical" evidence="6">
    <location>
        <begin position="50"/>
        <end position="69"/>
    </location>
</feature>
<dbReference type="InterPro" id="IPR007688">
    <property type="entry name" value="Conjugal_tfr_TrbL/VirB6"/>
</dbReference>
<feature type="transmembrane region" description="Helical" evidence="6">
    <location>
        <begin position="89"/>
        <end position="109"/>
    </location>
</feature>
<feature type="compositionally biased region" description="Polar residues" evidence="5">
    <location>
        <begin position="339"/>
        <end position="364"/>
    </location>
</feature>
<comment type="subcellular location">
    <subcellularLocation>
        <location evidence="1">Membrane</location>
        <topology evidence="1">Multi-pass membrane protein</topology>
    </subcellularLocation>
</comment>
<feature type="transmembrane region" description="Helical" evidence="6">
    <location>
        <begin position="196"/>
        <end position="215"/>
    </location>
</feature>
<evidence type="ECO:0000256" key="3">
    <source>
        <dbReference type="ARBA" id="ARBA00022989"/>
    </source>
</evidence>
<evidence type="ECO:0000313" key="8">
    <source>
        <dbReference type="Proteomes" id="UP001387215"/>
    </source>
</evidence>
<reference evidence="7 8" key="1">
    <citation type="submission" date="2024-02" db="EMBL/GenBank/DDBJ databases">
        <title>Lysobacter Genome Sequencing and Mining.</title>
        <authorList>
            <person name="Bierman J."/>
            <person name="Walker M.C."/>
        </authorList>
    </citation>
    <scope>NUCLEOTIDE SEQUENCE [LARGE SCALE GENOMIC DNA]</scope>
    <source>
        <strain evidence="7 8">PB6250</strain>
    </source>
</reference>
<evidence type="ECO:0000256" key="2">
    <source>
        <dbReference type="ARBA" id="ARBA00022692"/>
    </source>
</evidence>
<gene>
    <name evidence="7" type="ORF">V2J18_04190</name>
</gene>
<evidence type="ECO:0000313" key="7">
    <source>
        <dbReference type="EMBL" id="MEI2453876.1"/>
    </source>
</evidence>
<accession>A0ABU8D0E7</accession>
<keyword evidence="8" id="KW-1185">Reference proteome</keyword>
<evidence type="ECO:0000256" key="6">
    <source>
        <dbReference type="SAM" id="Phobius"/>
    </source>
</evidence>
<dbReference type="Proteomes" id="UP001387215">
    <property type="component" value="Unassembled WGS sequence"/>
</dbReference>
<keyword evidence="3 6" id="KW-1133">Transmembrane helix</keyword>
<evidence type="ECO:0000256" key="5">
    <source>
        <dbReference type="SAM" id="MobiDB-lite"/>
    </source>
</evidence>
<name>A0ABU8D0E7_9GAMM</name>
<evidence type="ECO:0000256" key="4">
    <source>
        <dbReference type="ARBA" id="ARBA00023136"/>
    </source>
</evidence>
<feature type="compositionally biased region" description="Basic and acidic residues" evidence="5">
    <location>
        <begin position="365"/>
        <end position="382"/>
    </location>
</feature>
<proteinExistence type="predicted"/>
<protein>
    <submittedName>
        <fullName evidence="7">Type IV secretion system protein</fullName>
    </submittedName>
</protein>
<evidence type="ECO:0000256" key="1">
    <source>
        <dbReference type="ARBA" id="ARBA00004141"/>
    </source>
</evidence>
<dbReference type="EMBL" id="JBANDL010000002">
    <property type="protein sequence ID" value="MEI2453876.1"/>
    <property type="molecule type" value="Genomic_DNA"/>
</dbReference>
<dbReference type="RefSeq" id="WP_336131104.1">
    <property type="nucleotide sequence ID" value="NZ_JBANDL010000002.1"/>
</dbReference>
<feature type="region of interest" description="Disordered" evidence="5">
    <location>
        <begin position="314"/>
        <end position="382"/>
    </location>
</feature>